<reference evidence="1 2" key="1">
    <citation type="submission" date="2019-03" db="EMBL/GenBank/DDBJ databases">
        <title>Genomic Encyclopedia of Type Strains, Phase IV (KMG-IV): sequencing the most valuable type-strain genomes for metagenomic binning, comparative biology and taxonomic classification.</title>
        <authorList>
            <person name="Goeker M."/>
        </authorList>
    </citation>
    <scope>NUCLEOTIDE SEQUENCE [LARGE SCALE GENOMIC DNA]</scope>
    <source>
        <strain evidence="1 2">DSM 18063</strain>
    </source>
</reference>
<comment type="caution">
    <text evidence="1">The sequence shown here is derived from an EMBL/GenBank/DDBJ whole genome shotgun (WGS) entry which is preliminary data.</text>
</comment>
<evidence type="ECO:0000313" key="2">
    <source>
        <dbReference type="Proteomes" id="UP000294835"/>
    </source>
</evidence>
<dbReference type="AlphaFoldDB" id="A0A4R2PYL8"/>
<evidence type="ECO:0000313" key="1">
    <source>
        <dbReference type="EMBL" id="TCP41353.1"/>
    </source>
</evidence>
<accession>A0A4R2PYL8</accession>
<gene>
    <name evidence="1" type="ORF">EV662_10599</name>
</gene>
<keyword evidence="2" id="KW-1185">Reference proteome</keyword>
<dbReference type="Proteomes" id="UP000294835">
    <property type="component" value="Unassembled WGS sequence"/>
</dbReference>
<sequence>MGGRGSGRHRQFGSWDTEDFRSLDVRWLKREGLLEPGRIAQVTWSRRDRVTGEIGIIAERGRIILDYRQRPRGGEWETLSYPVDLVETPCNLGGARPWFLCPNPGCRRRVAILYADRLFVCRHCLSLTYPSQREDATDRAARRADRIRDKLGWKRGILNGPGWLKPKGMHWKTFQHLCWKHDLFASRALAGMREDLDRRYGRR</sequence>
<protein>
    <submittedName>
        <fullName evidence="1">Uncharacterized protein</fullName>
    </submittedName>
</protein>
<name>A0A4R2PYL8_9RHOB</name>
<dbReference type="OrthoDB" id="5951715at2"/>
<organism evidence="1 2">
    <name type="scientific">Rhodovulum marinum</name>
    <dbReference type="NCBI Taxonomy" id="320662"/>
    <lineage>
        <taxon>Bacteria</taxon>
        <taxon>Pseudomonadati</taxon>
        <taxon>Pseudomonadota</taxon>
        <taxon>Alphaproteobacteria</taxon>
        <taxon>Rhodobacterales</taxon>
        <taxon>Paracoccaceae</taxon>
        <taxon>Rhodovulum</taxon>
    </lineage>
</organism>
<proteinExistence type="predicted"/>
<dbReference type="EMBL" id="SLXP01000005">
    <property type="protein sequence ID" value="TCP41353.1"/>
    <property type="molecule type" value="Genomic_DNA"/>
</dbReference>